<evidence type="ECO:0000256" key="3">
    <source>
        <dbReference type="ARBA" id="ARBA00022692"/>
    </source>
</evidence>
<dbReference type="GO" id="GO:0005436">
    <property type="term" value="F:sodium:phosphate symporter activity"/>
    <property type="evidence" value="ECO:0007669"/>
    <property type="project" value="InterPro"/>
</dbReference>
<dbReference type="PANTHER" id="PTHR10010">
    <property type="entry name" value="SOLUTE CARRIER FAMILY 34 SODIUM PHOSPHATE , MEMBER 2-RELATED"/>
    <property type="match status" value="1"/>
</dbReference>
<organism evidence="7 8">
    <name type="scientific">Dictyobacter aurantiacus</name>
    <dbReference type="NCBI Taxonomy" id="1936993"/>
    <lineage>
        <taxon>Bacteria</taxon>
        <taxon>Bacillati</taxon>
        <taxon>Chloroflexota</taxon>
        <taxon>Ktedonobacteria</taxon>
        <taxon>Ktedonobacterales</taxon>
        <taxon>Dictyobacteraceae</taxon>
        <taxon>Dictyobacter</taxon>
    </lineage>
</organism>
<dbReference type="NCBIfam" id="NF037997">
    <property type="entry name" value="Na_Pi_symport"/>
    <property type="match status" value="1"/>
</dbReference>
<feature type="transmembrane region" description="Helical" evidence="6">
    <location>
        <begin position="7"/>
        <end position="28"/>
    </location>
</feature>
<accession>A0A401ZNT8</accession>
<comment type="subcellular location">
    <subcellularLocation>
        <location evidence="1">Cell membrane</location>
        <topology evidence="1">Multi-pass membrane protein</topology>
    </subcellularLocation>
</comment>
<feature type="transmembrane region" description="Helical" evidence="6">
    <location>
        <begin position="48"/>
        <end position="67"/>
    </location>
</feature>
<evidence type="ECO:0008006" key="9">
    <source>
        <dbReference type="Google" id="ProtNLM"/>
    </source>
</evidence>
<feature type="transmembrane region" description="Helical" evidence="6">
    <location>
        <begin position="247"/>
        <end position="266"/>
    </location>
</feature>
<dbReference type="PANTHER" id="PTHR10010:SF46">
    <property type="entry name" value="SODIUM-DEPENDENT PHOSPHATE TRANSPORT PROTEIN 2B"/>
    <property type="match status" value="1"/>
</dbReference>
<feature type="transmembrane region" description="Helical" evidence="6">
    <location>
        <begin position="136"/>
        <end position="155"/>
    </location>
</feature>
<evidence type="ECO:0000256" key="4">
    <source>
        <dbReference type="ARBA" id="ARBA00022989"/>
    </source>
</evidence>
<feature type="transmembrane region" description="Helical" evidence="6">
    <location>
        <begin position="190"/>
        <end position="211"/>
    </location>
</feature>
<evidence type="ECO:0000256" key="5">
    <source>
        <dbReference type="ARBA" id="ARBA00023136"/>
    </source>
</evidence>
<dbReference type="GO" id="GO:0005886">
    <property type="term" value="C:plasma membrane"/>
    <property type="evidence" value="ECO:0007669"/>
    <property type="project" value="UniProtKB-SubCell"/>
</dbReference>
<feature type="transmembrane region" description="Helical" evidence="6">
    <location>
        <begin position="286"/>
        <end position="305"/>
    </location>
</feature>
<evidence type="ECO:0000256" key="1">
    <source>
        <dbReference type="ARBA" id="ARBA00004651"/>
    </source>
</evidence>
<keyword evidence="3 6" id="KW-0812">Transmembrane</keyword>
<sequence>MILILHVTLALGKFWTGVVLVLYGVRLITEAVQHLADTHVRKRLTSLMRYPVIALVLGMMATTLMQSSNAMSSLLVGFVSADLLSLSEAIAVLLGSNIGSTLAVQCISLHLTDHVFIFIGIAATLALWTHRTPYRYLGRLCFAFGLIMFGLSELVTASAPLITYPVIIMILQALASVPIVLFVCGALLTILLNSSTAFIGLVIMLATTGAIPTSAALALMLGANVGTTVMALLLAMHEGTITGRRLAVVHFGTKLAGALMALIWLIPLTDMLSRLWTNGGTRVAMAHLGLNILIALFFFPLICTIERLMQRWMPEPPALKDTPLVQPKVLPT</sequence>
<dbReference type="AlphaFoldDB" id="A0A401ZNT8"/>
<dbReference type="OrthoDB" id="9763003at2"/>
<protein>
    <recommendedName>
        <fullName evidence="9">Na/Pi cotransporter</fullName>
    </recommendedName>
</protein>
<feature type="transmembrane region" description="Helical" evidence="6">
    <location>
        <begin position="217"/>
        <end position="235"/>
    </location>
</feature>
<dbReference type="Pfam" id="PF02690">
    <property type="entry name" value="Na_Pi_cotrans"/>
    <property type="match status" value="2"/>
</dbReference>
<gene>
    <name evidence="7" type="ORF">KDAU_58680</name>
</gene>
<evidence type="ECO:0000313" key="7">
    <source>
        <dbReference type="EMBL" id="GCE08539.1"/>
    </source>
</evidence>
<comment type="caution">
    <text evidence="7">The sequence shown here is derived from an EMBL/GenBank/DDBJ whole genome shotgun (WGS) entry which is preliminary data.</text>
</comment>
<reference evidence="8" key="1">
    <citation type="submission" date="2018-12" db="EMBL/GenBank/DDBJ databases">
        <title>Tengunoibacter tsumagoiensis gen. nov., sp. nov., Dictyobacter kobayashii sp. nov., D. alpinus sp. nov., and D. joshuensis sp. nov. and description of Dictyobacteraceae fam. nov. within the order Ktedonobacterales isolated from Tengu-no-mugimeshi.</title>
        <authorList>
            <person name="Wang C.M."/>
            <person name="Zheng Y."/>
            <person name="Sakai Y."/>
            <person name="Toyoda A."/>
            <person name="Minakuchi Y."/>
            <person name="Abe K."/>
            <person name="Yokota A."/>
            <person name="Yabe S."/>
        </authorList>
    </citation>
    <scope>NUCLEOTIDE SEQUENCE [LARGE SCALE GENOMIC DNA]</scope>
    <source>
        <strain evidence="8">S-27</strain>
    </source>
</reference>
<dbReference type="InterPro" id="IPR003841">
    <property type="entry name" value="Na/Pi_transpt"/>
</dbReference>
<evidence type="ECO:0000256" key="2">
    <source>
        <dbReference type="ARBA" id="ARBA00022475"/>
    </source>
</evidence>
<proteinExistence type="predicted"/>
<dbReference type="GO" id="GO:0044341">
    <property type="term" value="P:sodium-dependent phosphate transport"/>
    <property type="evidence" value="ECO:0007669"/>
    <property type="project" value="InterPro"/>
</dbReference>
<evidence type="ECO:0000313" key="8">
    <source>
        <dbReference type="Proteomes" id="UP000287224"/>
    </source>
</evidence>
<feature type="transmembrane region" description="Helical" evidence="6">
    <location>
        <begin position="107"/>
        <end position="129"/>
    </location>
</feature>
<evidence type="ECO:0000256" key="6">
    <source>
        <dbReference type="SAM" id="Phobius"/>
    </source>
</evidence>
<keyword evidence="5 6" id="KW-0472">Membrane</keyword>
<keyword evidence="2" id="KW-1003">Cell membrane</keyword>
<feature type="transmembrane region" description="Helical" evidence="6">
    <location>
        <begin position="161"/>
        <end position="183"/>
    </location>
</feature>
<dbReference type="RefSeq" id="WP_126601068.1">
    <property type="nucleotide sequence ID" value="NZ_BIFQ01000002.1"/>
</dbReference>
<dbReference type="Proteomes" id="UP000287224">
    <property type="component" value="Unassembled WGS sequence"/>
</dbReference>
<keyword evidence="8" id="KW-1185">Reference proteome</keyword>
<name>A0A401ZNT8_9CHLR</name>
<dbReference type="EMBL" id="BIFQ01000002">
    <property type="protein sequence ID" value="GCE08539.1"/>
    <property type="molecule type" value="Genomic_DNA"/>
</dbReference>
<keyword evidence="4 6" id="KW-1133">Transmembrane helix</keyword>